<keyword evidence="2" id="KW-0282">Flagellum</keyword>
<reference evidence="10 12" key="2">
    <citation type="journal article" date="2018" name="Plant J.">
        <title>The Physcomitrella patens chromosome-scale assembly reveals moss genome structure and evolution.</title>
        <authorList>
            <person name="Lang D."/>
            <person name="Ullrich K.K."/>
            <person name="Murat F."/>
            <person name="Fuchs J."/>
            <person name="Jenkins J."/>
            <person name="Haas F.B."/>
            <person name="Piednoel M."/>
            <person name="Gundlach H."/>
            <person name="Van Bel M."/>
            <person name="Meyberg R."/>
            <person name="Vives C."/>
            <person name="Morata J."/>
            <person name="Symeonidi A."/>
            <person name="Hiss M."/>
            <person name="Muchero W."/>
            <person name="Kamisugi Y."/>
            <person name="Saleh O."/>
            <person name="Blanc G."/>
            <person name="Decker E.L."/>
            <person name="van Gessel N."/>
            <person name="Grimwood J."/>
            <person name="Hayes R.D."/>
            <person name="Graham S.W."/>
            <person name="Gunter L.E."/>
            <person name="McDaniel S.F."/>
            <person name="Hoernstein S.N.W."/>
            <person name="Larsson A."/>
            <person name="Li F.W."/>
            <person name="Perroud P.F."/>
            <person name="Phillips J."/>
            <person name="Ranjan P."/>
            <person name="Rokshar D.S."/>
            <person name="Rothfels C.J."/>
            <person name="Schneider L."/>
            <person name="Shu S."/>
            <person name="Stevenson D.W."/>
            <person name="Thummler F."/>
            <person name="Tillich M."/>
            <person name="Villarreal Aguilar J.C."/>
            <person name="Widiez T."/>
            <person name="Wong G.K."/>
            <person name="Wymore A."/>
            <person name="Zhang Y."/>
            <person name="Zimmer A.D."/>
            <person name="Quatrano R.S."/>
            <person name="Mayer K.F.X."/>
            <person name="Goodstein D."/>
            <person name="Casacuberta J.M."/>
            <person name="Vandepoele K."/>
            <person name="Reski R."/>
            <person name="Cuming A.C."/>
            <person name="Tuskan G.A."/>
            <person name="Maumus F."/>
            <person name="Salse J."/>
            <person name="Schmutz J."/>
            <person name="Rensing S.A."/>
        </authorList>
    </citation>
    <scope>NUCLEOTIDE SEQUENCE [LARGE SCALE GENOMIC DNA]</scope>
    <source>
        <strain evidence="11 12">cv. Gransden 2004</strain>
    </source>
</reference>
<dbReference type="PANTHER" id="PTHR15504:SF0">
    <property type="entry name" value="CILIA- AND FLAGELLA-ASSOCIATED PROTEIN 45"/>
    <property type="match status" value="1"/>
</dbReference>
<comment type="similarity">
    <text evidence="6">Belongs to the CFAP45 family.</text>
</comment>
<evidence type="ECO:0000313" key="10">
    <source>
        <dbReference type="EMBL" id="PNR56008.1"/>
    </source>
</evidence>
<dbReference type="GO" id="GO:0031514">
    <property type="term" value="C:motile cilium"/>
    <property type="evidence" value="ECO:0007669"/>
    <property type="project" value="UniProtKB-SubCell"/>
</dbReference>
<evidence type="ECO:0000313" key="12">
    <source>
        <dbReference type="Proteomes" id="UP000006727"/>
    </source>
</evidence>
<feature type="domain" description="Trichohyalin-plectin-homology" evidence="9">
    <location>
        <begin position="1"/>
        <end position="275"/>
    </location>
</feature>
<dbReference type="InterPro" id="IPR033253">
    <property type="entry name" value="CFAP45"/>
</dbReference>
<evidence type="ECO:0000256" key="5">
    <source>
        <dbReference type="ARBA" id="ARBA00023273"/>
    </source>
</evidence>
<dbReference type="PANTHER" id="PTHR15504">
    <property type="entry name" value="NASOPHARYNGEAL EPITHELIUM SPECIFIC PROTEIN 1"/>
    <property type="match status" value="1"/>
</dbReference>
<evidence type="ECO:0000256" key="6">
    <source>
        <dbReference type="ARBA" id="ARBA00034116"/>
    </source>
</evidence>
<dbReference type="STRING" id="3218.A0A2K1KQG6"/>
<evidence type="ECO:0000256" key="4">
    <source>
        <dbReference type="ARBA" id="ARBA00023069"/>
    </source>
</evidence>
<reference evidence="11" key="3">
    <citation type="submission" date="2020-12" db="UniProtKB">
        <authorList>
            <consortium name="EnsemblPlants"/>
        </authorList>
    </citation>
    <scope>IDENTIFICATION</scope>
</reference>
<comment type="subcellular location">
    <subcellularLocation>
        <location evidence="1">Cell projection</location>
        <location evidence="1">Cilium</location>
        <location evidence="1">Flagellum</location>
    </subcellularLocation>
</comment>
<dbReference type="AlphaFoldDB" id="A0A2K1KQG6"/>
<evidence type="ECO:0000256" key="2">
    <source>
        <dbReference type="ARBA" id="ARBA00022846"/>
    </source>
</evidence>
<evidence type="ECO:0000256" key="1">
    <source>
        <dbReference type="ARBA" id="ARBA00004230"/>
    </source>
</evidence>
<reference evidence="10 12" key="1">
    <citation type="journal article" date="2008" name="Science">
        <title>The Physcomitrella genome reveals evolutionary insights into the conquest of land by plants.</title>
        <authorList>
            <person name="Rensing S."/>
            <person name="Lang D."/>
            <person name="Zimmer A."/>
            <person name="Terry A."/>
            <person name="Salamov A."/>
            <person name="Shapiro H."/>
            <person name="Nishiyama T."/>
            <person name="Perroud P.-F."/>
            <person name="Lindquist E."/>
            <person name="Kamisugi Y."/>
            <person name="Tanahashi T."/>
            <person name="Sakakibara K."/>
            <person name="Fujita T."/>
            <person name="Oishi K."/>
            <person name="Shin-I T."/>
            <person name="Kuroki Y."/>
            <person name="Toyoda A."/>
            <person name="Suzuki Y."/>
            <person name="Hashimoto A."/>
            <person name="Yamaguchi K."/>
            <person name="Sugano A."/>
            <person name="Kohara Y."/>
            <person name="Fujiyama A."/>
            <person name="Anterola A."/>
            <person name="Aoki S."/>
            <person name="Ashton N."/>
            <person name="Barbazuk W.B."/>
            <person name="Barker E."/>
            <person name="Bennetzen J."/>
            <person name="Bezanilla M."/>
            <person name="Blankenship R."/>
            <person name="Cho S.H."/>
            <person name="Dutcher S."/>
            <person name="Estelle M."/>
            <person name="Fawcett J.A."/>
            <person name="Gundlach H."/>
            <person name="Hanada K."/>
            <person name="Heyl A."/>
            <person name="Hicks K.A."/>
            <person name="Hugh J."/>
            <person name="Lohr M."/>
            <person name="Mayer K."/>
            <person name="Melkozernov A."/>
            <person name="Murata T."/>
            <person name="Nelson D."/>
            <person name="Pils B."/>
            <person name="Prigge M."/>
            <person name="Reiss B."/>
            <person name="Renner T."/>
            <person name="Rombauts S."/>
            <person name="Rushton P."/>
            <person name="Sanderfoot A."/>
            <person name="Schween G."/>
            <person name="Shiu S.-H."/>
            <person name="Stueber K."/>
            <person name="Theodoulou F.L."/>
            <person name="Tu H."/>
            <person name="Van de Peer Y."/>
            <person name="Verrier P.J."/>
            <person name="Waters E."/>
            <person name="Wood A."/>
            <person name="Yang L."/>
            <person name="Cove D."/>
            <person name="Cuming A."/>
            <person name="Hasebe M."/>
            <person name="Lucas S."/>
            <person name="Mishler D.B."/>
            <person name="Reski R."/>
            <person name="Grigoriev I."/>
            <person name="Quatrano R.S."/>
            <person name="Boore J.L."/>
        </authorList>
    </citation>
    <scope>NUCLEOTIDE SEQUENCE [LARGE SCALE GENOMIC DNA]</scope>
    <source>
        <strain evidence="11 12">cv. Gransden 2004</strain>
    </source>
</reference>
<accession>A0A2K1KQG6</accession>
<keyword evidence="5" id="KW-0966">Cell projection</keyword>
<organism evidence="10">
    <name type="scientific">Physcomitrium patens</name>
    <name type="common">Spreading-leaved earth moss</name>
    <name type="synonym">Physcomitrella patens</name>
    <dbReference type="NCBI Taxonomy" id="3218"/>
    <lineage>
        <taxon>Eukaryota</taxon>
        <taxon>Viridiplantae</taxon>
        <taxon>Streptophyta</taxon>
        <taxon>Embryophyta</taxon>
        <taxon>Bryophyta</taxon>
        <taxon>Bryophytina</taxon>
        <taxon>Bryopsida</taxon>
        <taxon>Funariidae</taxon>
        <taxon>Funariales</taxon>
        <taxon>Funariaceae</taxon>
        <taxon>Physcomitrium</taxon>
    </lineage>
</organism>
<keyword evidence="4" id="KW-0969">Cilium</keyword>
<evidence type="ECO:0000256" key="8">
    <source>
        <dbReference type="SAM" id="Coils"/>
    </source>
</evidence>
<evidence type="ECO:0000259" key="9">
    <source>
        <dbReference type="Pfam" id="PF13868"/>
    </source>
</evidence>
<keyword evidence="3 8" id="KW-0175">Coiled coil</keyword>
<gene>
    <name evidence="10" type="ORF">PHYPA_006905</name>
</gene>
<keyword evidence="12" id="KW-1185">Reference proteome</keyword>
<protein>
    <recommendedName>
        <fullName evidence="7">Cilia- and flagella-associated protein 45</fullName>
    </recommendedName>
</protein>
<dbReference type="Pfam" id="PF13868">
    <property type="entry name" value="TPH"/>
    <property type="match status" value="1"/>
</dbReference>
<dbReference type="EMBL" id="ABEU02000004">
    <property type="protein sequence ID" value="PNR56008.1"/>
    <property type="molecule type" value="Genomic_DNA"/>
</dbReference>
<evidence type="ECO:0000256" key="7">
    <source>
        <dbReference type="ARBA" id="ARBA00034142"/>
    </source>
</evidence>
<evidence type="ECO:0000313" key="11">
    <source>
        <dbReference type="EnsemblPlants" id="Pp3c4_29440V3.1"/>
    </source>
</evidence>
<dbReference type="EnsemblPlants" id="Pp3c4_29440V3.1">
    <property type="protein sequence ID" value="Pp3c4_29440V3.1"/>
    <property type="gene ID" value="Pp3c4_29440"/>
</dbReference>
<evidence type="ECO:0000256" key="3">
    <source>
        <dbReference type="ARBA" id="ARBA00023054"/>
    </source>
</evidence>
<sequence>MEAARHKLIDFYENEEEKKKIDRRAGAAIHNEIQKQIAAEQKLQEGLKLQREFKNIMEEEEKKAEAKRLEGVALLKYIVDQNKEEEKVKRKMKEREIIEEEKRNAYIFAKDQREQAYKEEQERIQKQKEIEASRIRVAQEREAHEKAWREKEAADAEKMRRMNAELHFAREQQKFLKAKEIADQAIAVEQEYYKILKLQKEGIELEKKEEERLHEARMKNLFHLKEQMKEREEATKATAREKILEGEHLKQAKRVEKLKLAKIKERKLDELIKCGVPQKYQVDLIKLKVGIP</sequence>
<name>A0A2K1KQG6_PHYPA</name>
<feature type="coiled-coil region" evidence="8">
    <location>
        <begin position="49"/>
        <end position="130"/>
    </location>
</feature>
<dbReference type="InterPro" id="IPR043597">
    <property type="entry name" value="TPH_dom"/>
</dbReference>
<proteinExistence type="inferred from homology"/>
<dbReference type="InParanoid" id="A0A2K1KQG6"/>
<dbReference type="Proteomes" id="UP000006727">
    <property type="component" value="Chromosome 4"/>
</dbReference>
<feature type="coiled-coil region" evidence="8">
    <location>
        <begin position="159"/>
        <end position="213"/>
    </location>
</feature>
<dbReference type="Gramene" id="Pp3c4_29440V3.1">
    <property type="protein sequence ID" value="Pp3c4_29440V3.1"/>
    <property type="gene ID" value="Pp3c4_29440"/>
</dbReference>